<comment type="caution">
    <text evidence="2">The sequence shown here is derived from an EMBL/GenBank/DDBJ whole genome shotgun (WGS) entry which is preliminary data.</text>
</comment>
<dbReference type="eggNOG" id="arCOG01972">
    <property type="taxonomic scope" value="Archaea"/>
</dbReference>
<dbReference type="PROSITE" id="PS51352">
    <property type="entry name" value="THIOREDOXIN_2"/>
    <property type="match status" value="1"/>
</dbReference>
<dbReference type="Pfam" id="PF00085">
    <property type="entry name" value="Thioredoxin"/>
    <property type="match status" value="1"/>
</dbReference>
<dbReference type="GO" id="GO:0005737">
    <property type="term" value="C:cytoplasm"/>
    <property type="evidence" value="ECO:0007669"/>
    <property type="project" value="TreeGrafter"/>
</dbReference>
<dbReference type="CDD" id="cd02947">
    <property type="entry name" value="TRX_family"/>
    <property type="match status" value="1"/>
</dbReference>
<evidence type="ECO:0000313" key="3">
    <source>
        <dbReference type="Proteomes" id="UP000011513"/>
    </source>
</evidence>
<accession>M0DHI2</accession>
<dbReference type="PANTHER" id="PTHR45663:SF11">
    <property type="entry name" value="GEO12009P1"/>
    <property type="match status" value="1"/>
</dbReference>
<dbReference type="AlphaFoldDB" id="M0DHI2"/>
<evidence type="ECO:0000259" key="1">
    <source>
        <dbReference type="PROSITE" id="PS51352"/>
    </source>
</evidence>
<evidence type="ECO:0000313" key="2">
    <source>
        <dbReference type="EMBL" id="ELZ34920.1"/>
    </source>
</evidence>
<feature type="domain" description="Thioredoxin" evidence="1">
    <location>
        <begin position="4"/>
        <end position="121"/>
    </location>
</feature>
<proteinExistence type="predicted"/>
<keyword evidence="3" id="KW-1185">Reference proteome</keyword>
<dbReference type="Proteomes" id="UP000011513">
    <property type="component" value="Unassembled WGS sequence"/>
</dbReference>
<dbReference type="OrthoDB" id="267941at2157"/>
<reference evidence="2 3" key="1">
    <citation type="journal article" date="2014" name="PLoS Genet.">
        <title>Phylogenetically driven sequencing of extremely halophilic archaea reveals strategies for static and dynamic osmo-response.</title>
        <authorList>
            <person name="Becker E.A."/>
            <person name="Seitzer P.M."/>
            <person name="Tritt A."/>
            <person name="Larsen D."/>
            <person name="Krusor M."/>
            <person name="Yao A.I."/>
            <person name="Wu D."/>
            <person name="Madern D."/>
            <person name="Eisen J.A."/>
            <person name="Darling A.E."/>
            <person name="Facciotti M.T."/>
        </authorList>
    </citation>
    <scope>NUCLEOTIDE SEQUENCE [LARGE SCALE GENOMIC DNA]</scope>
    <source>
        <strain evidence="2 3">JCM 14848</strain>
    </source>
</reference>
<name>M0DHI2_HALPD</name>
<dbReference type="InterPro" id="IPR013766">
    <property type="entry name" value="Thioredoxin_domain"/>
</dbReference>
<dbReference type="SUPFAM" id="SSF52833">
    <property type="entry name" value="Thioredoxin-like"/>
    <property type="match status" value="1"/>
</dbReference>
<sequence>MSANSPATGAPNRPVTVESEAELDELVAANDLVLVDFYTKGCTLCQSIEPVLGNVARAHEDLTVALCNPRDDVGLVDRFDIRSVPTLVLFEDGERIGTLAEGFQGGAAIDEFIAGTRSQSDDDSSVRN</sequence>
<dbReference type="EMBL" id="AOIV01000003">
    <property type="protein sequence ID" value="ELZ34920.1"/>
    <property type="molecule type" value="Genomic_DNA"/>
</dbReference>
<protein>
    <submittedName>
        <fullName evidence="2">Thioredoxin</fullName>
    </submittedName>
</protein>
<dbReference type="PATRIC" id="fig|1227487.5.peg.234"/>
<organism evidence="2 3">
    <name type="scientific">Halogeometricum pallidum JCM 14848</name>
    <dbReference type="NCBI Taxonomy" id="1227487"/>
    <lineage>
        <taxon>Archaea</taxon>
        <taxon>Methanobacteriati</taxon>
        <taxon>Methanobacteriota</taxon>
        <taxon>Stenosarchaea group</taxon>
        <taxon>Halobacteria</taxon>
        <taxon>Halobacteriales</taxon>
        <taxon>Haloferacaceae</taxon>
        <taxon>Halogeometricum</taxon>
    </lineage>
</organism>
<dbReference type="InterPro" id="IPR036249">
    <property type="entry name" value="Thioredoxin-like_sf"/>
</dbReference>
<dbReference type="RefSeq" id="WP_008383122.1">
    <property type="nucleotide sequence ID" value="NZ_AOIV01000003.1"/>
</dbReference>
<dbReference type="PANTHER" id="PTHR45663">
    <property type="entry name" value="GEO12009P1"/>
    <property type="match status" value="1"/>
</dbReference>
<dbReference type="Gene3D" id="3.40.30.10">
    <property type="entry name" value="Glutaredoxin"/>
    <property type="match status" value="1"/>
</dbReference>
<dbReference type="GO" id="GO:0015035">
    <property type="term" value="F:protein-disulfide reductase activity"/>
    <property type="evidence" value="ECO:0007669"/>
    <property type="project" value="TreeGrafter"/>
</dbReference>
<dbReference type="InParanoid" id="M0DHI2"/>
<gene>
    <name evidence="2" type="ORF">C474_01127</name>
</gene>